<sequence length="369" mass="41478">MSDEDFQAWTCYPDRTPNPVIPKRQAAPPPRPAKIPPIAKSMKPEPPHDPEEFYIDPNDSKPPEVIRKDKPGKKPPPKRPPMRPPPTPQQDEVTVLCELPEVYLDPNEGQDDDTYLEPVAEPPPATRSLARMPLPPKTVGRDPPPPIMKPPVPRAKSGAGLQDKEWFAGVCERKTAEETVFRINKDGTFLVRYSSSQNDRQPYTLVVLYRQNVYNIPVRFLEDSHQYALGKEGKKTEELFSSLQEMISHHMKNPILLIDHLIKNFSYVSIRLQTFIAVSNVDYLQTLGVSPASIGFSCLTMESDRFICIREKVGEQNQVVIVDLSDPTNPIRRPITADSAIMNPASKVIALKGADPLTPHVFSRLIKSV</sequence>
<dbReference type="GO" id="GO:0006886">
    <property type="term" value="P:intracellular protein transport"/>
    <property type="evidence" value="ECO:0007669"/>
    <property type="project" value="InterPro"/>
</dbReference>
<dbReference type="PANTHER" id="PTHR14098:SF17">
    <property type="entry name" value="B-CELL LINKER PROTEIN"/>
    <property type="match status" value="1"/>
</dbReference>
<dbReference type="InterPro" id="IPR016025">
    <property type="entry name" value="Clathrin_H-chain_N"/>
</dbReference>
<evidence type="ECO:0000259" key="4">
    <source>
        <dbReference type="PROSITE" id="PS50001"/>
    </source>
</evidence>
<feature type="compositionally biased region" description="Basic and acidic residues" evidence="3">
    <location>
        <begin position="58"/>
        <end position="69"/>
    </location>
</feature>
<dbReference type="Pfam" id="PF01394">
    <property type="entry name" value="Clathrin_propel"/>
    <property type="match status" value="1"/>
</dbReference>
<dbReference type="GO" id="GO:0007169">
    <property type="term" value="P:cell surface receptor protein tyrosine kinase signaling pathway"/>
    <property type="evidence" value="ECO:0007669"/>
    <property type="project" value="TreeGrafter"/>
</dbReference>
<feature type="compositionally biased region" description="Pro residues" evidence="3">
    <location>
        <begin position="142"/>
        <end position="153"/>
    </location>
</feature>
<evidence type="ECO:0007829" key="7">
    <source>
        <dbReference type="PeptideAtlas" id="A0A498NI79"/>
    </source>
</evidence>
<dbReference type="PANTHER" id="PTHR14098">
    <property type="entry name" value="SH2 DOMAIN CONTAINING PROTEIN"/>
    <property type="match status" value="1"/>
</dbReference>
<dbReference type="GO" id="GO:0005198">
    <property type="term" value="F:structural molecule activity"/>
    <property type="evidence" value="ECO:0007669"/>
    <property type="project" value="InterPro"/>
</dbReference>
<dbReference type="Gene3D" id="2.130.10.110">
    <property type="entry name" value="Clathrin heavy-chain terminal domain"/>
    <property type="match status" value="1"/>
</dbReference>
<keyword evidence="6" id="KW-1185">Reference proteome</keyword>
<dbReference type="InterPro" id="IPR000980">
    <property type="entry name" value="SH2"/>
</dbReference>
<gene>
    <name evidence="5" type="ORF">ROHU_016943</name>
</gene>
<dbReference type="InterPro" id="IPR022365">
    <property type="entry name" value="Clathrin_H-chain_propeller_rpt"/>
</dbReference>
<feature type="compositionally biased region" description="Basic residues" evidence="3">
    <location>
        <begin position="70"/>
        <end position="81"/>
    </location>
</feature>
<dbReference type="InterPro" id="IPR036860">
    <property type="entry name" value="SH2_dom_sf"/>
</dbReference>
<evidence type="ECO:0000313" key="5">
    <source>
        <dbReference type="EMBL" id="RXN31454.1"/>
    </source>
</evidence>
<comment type="caution">
    <text evidence="5">The sequence shown here is derived from an EMBL/GenBank/DDBJ whole genome shotgun (WGS) entry which is preliminary data.</text>
</comment>
<dbReference type="SUPFAM" id="SSF55550">
    <property type="entry name" value="SH2 domain"/>
    <property type="match status" value="1"/>
</dbReference>
<evidence type="ECO:0000256" key="1">
    <source>
        <dbReference type="ARBA" id="ARBA00022999"/>
    </source>
</evidence>
<evidence type="ECO:0000313" key="6">
    <source>
        <dbReference type="Proteomes" id="UP000290572"/>
    </source>
</evidence>
<protein>
    <submittedName>
        <fullName evidence="5">B-cell linker-like protein</fullName>
    </submittedName>
</protein>
<feature type="compositionally biased region" description="Basic and acidic residues" evidence="3">
    <location>
        <begin position="42"/>
        <end position="51"/>
    </location>
</feature>
<dbReference type="GO" id="GO:0030132">
    <property type="term" value="C:clathrin coat of coated pit"/>
    <property type="evidence" value="ECO:0007669"/>
    <property type="project" value="InterPro"/>
</dbReference>
<dbReference type="PROSITE" id="PS50001">
    <property type="entry name" value="SH2"/>
    <property type="match status" value="1"/>
</dbReference>
<dbReference type="Proteomes" id="UP000290572">
    <property type="component" value="Unassembled WGS sequence"/>
</dbReference>
<dbReference type="InterPro" id="IPR051751">
    <property type="entry name" value="Immunoreceptor_sig_adapters"/>
</dbReference>
<dbReference type="FunFam" id="3.30.505.10:FF:000016">
    <property type="entry name" value="B-cell linker protein isoform 2"/>
    <property type="match status" value="1"/>
</dbReference>
<dbReference type="PRINTS" id="PR00401">
    <property type="entry name" value="SH2DOMAIN"/>
</dbReference>
<dbReference type="GO" id="GO:0030130">
    <property type="term" value="C:clathrin coat of trans-Golgi network vesicle"/>
    <property type="evidence" value="ECO:0007669"/>
    <property type="project" value="InterPro"/>
</dbReference>
<dbReference type="SUPFAM" id="SSF50989">
    <property type="entry name" value="Clathrin heavy-chain terminal domain"/>
    <property type="match status" value="1"/>
</dbReference>
<dbReference type="AlphaFoldDB" id="A0A498NI79"/>
<dbReference type="Pfam" id="PF00017">
    <property type="entry name" value="SH2"/>
    <property type="match status" value="1"/>
</dbReference>
<dbReference type="GO" id="GO:0035556">
    <property type="term" value="P:intracellular signal transduction"/>
    <property type="evidence" value="ECO:0007669"/>
    <property type="project" value="TreeGrafter"/>
</dbReference>
<keyword evidence="1 2" id="KW-0727">SH2 domain</keyword>
<name>A0A498NI79_LABRO</name>
<organism evidence="5 6">
    <name type="scientific">Labeo rohita</name>
    <name type="common">Indian major carp</name>
    <name type="synonym">Cyprinus rohita</name>
    <dbReference type="NCBI Taxonomy" id="84645"/>
    <lineage>
        <taxon>Eukaryota</taxon>
        <taxon>Metazoa</taxon>
        <taxon>Chordata</taxon>
        <taxon>Craniata</taxon>
        <taxon>Vertebrata</taxon>
        <taxon>Euteleostomi</taxon>
        <taxon>Actinopterygii</taxon>
        <taxon>Neopterygii</taxon>
        <taxon>Teleostei</taxon>
        <taxon>Ostariophysi</taxon>
        <taxon>Cypriniformes</taxon>
        <taxon>Cyprinidae</taxon>
        <taxon>Labeoninae</taxon>
        <taxon>Labeonini</taxon>
        <taxon>Labeo</taxon>
    </lineage>
</organism>
<dbReference type="Gene3D" id="3.30.505.10">
    <property type="entry name" value="SH2 domain"/>
    <property type="match status" value="1"/>
</dbReference>
<accession>A0A498NI79</accession>
<feature type="domain" description="SH2" evidence="4">
    <location>
        <begin position="166"/>
        <end position="265"/>
    </location>
</feature>
<dbReference type="GO" id="GO:0016192">
    <property type="term" value="P:vesicle-mediated transport"/>
    <property type="evidence" value="ECO:0007669"/>
    <property type="project" value="InterPro"/>
</dbReference>
<dbReference type="EMBL" id="QBIY01011457">
    <property type="protein sequence ID" value="RXN31454.1"/>
    <property type="molecule type" value="Genomic_DNA"/>
</dbReference>
<proteinExistence type="evidence at protein level"/>
<reference evidence="5 6" key="1">
    <citation type="submission" date="2018-03" db="EMBL/GenBank/DDBJ databases">
        <title>Draft genome sequence of Rohu Carp (Labeo rohita).</title>
        <authorList>
            <person name="Das P."/>
            <person name="Kushwaha B."/>
            <person name="Joshi C.G."/>
            <person name="Kumar D."/>
            <person name="Nagpure N.S."/>
            <person name="Sahoo L."/>
            <person name="Das S.P."/>
            <person name="Bit A."/>
            <person name="Patnaik S."/>
            <person name="Meher P.K."/>
            <person name="Jayasankar P."/>
            <person name="Koringa P.G."/>
            <person name="Patel N.V."/>
            <person name="Hinsu A.T."/>
            <person name="Kumar R."/>
            <person name="Pandey M."/>
            <person name="Agarwal S."/>
            <person name="Srivastava S."/>
            <person name="Singh M."/>
            <person name="Iquebal M.A."/>
            <person name="Jaiswal S."/>
            <person name="Angadi U.B."/>
            <person name="Kumar N."/>
            <person name="Raza M."/>
            <person name="Shah T.M."/>
            <person name="Rai A."/>
            <person name="Jena J.K."/>
        </authorList>
    </citation>
    <scope>NUCLEOTIDE SEQUENCE [LARGE SCALE GENOMIC DNA]</scope>
    <source>
        <strain evidence="5">DASCIFA01</strain>
        <tissue evidence="5">Testis</tissue>
    </source>
</reference>
<feature type="region of interest" description="Disordered" evidence="3">
    <location>
        <begin position="1"/>
        <end position="159"/>
    </location>
</feature>
<keyword evidence="7" id="KW-1267">Proteomics identification</keyword>
<dbReference type="SMART" id="SM00252">
    <property type="entry name" value="SH2"/>
    <property type="match status" value="1"/>
</dbReference>
<evidence type="ECO:0000256" key="3">
    <source>
        <dbReference type="SAM" id="MobiDB-lite"/>
    </source>
</evidence>
<evidence type="ECO:0000256" key="2">
    <source>
        <dbReference type="PROSITE-ProRule" id="PRU00191"/>
    </source>
</evidence>
<dbReference type="STRING" id="84645.A0A498NI79"/>